<feature type="domain" description="Methyltransferase type 11" evidence="1">
    <location>
        <begin position="57"/>
        <end position="152"/>
    </location>
</feature>
<dbReference type="Pfam" id="PF08241">
    <property type="entry name" value="Methyltransf_11"/>
    <property type="match status" value="1"/>
</dbReference>
<keyword evidence="2" id="KW-0489">Methyltransferase</keyword>
<comment type="caution">
    <text evidence="2">The sequence shown here is derived from an EMBL/GenBank/DDBJ whole genome shotgun (WGS) entry which is preliminary data.</text>
</comment>
<dbReference type="GO" id="GO:0032259">
    <property type="term" value="P:methylation"/>
    <property type="evidence" value="ECO:0007669"/>
    <property type="project" value="UniProtKB-KW"/>
</dbReference>
<organism evidence="2 3">
    <name type="scientific">Pseudonocardia oceani</name>
    <dbReference type="NCBI Taxonomy" id="2792013"/>
    <lineage>
        <taxon>Bacteria</taxon>
        <taxon>Bacillati</taxon>
        <taxon>Actinomycetota</taxon>
        <taxon>Actinomycetes</taxon>
        <taxon>Pseudonocardiales</taxon>
        <taxon>Pseudonocardiaceae</taxon>
        <taxon>Pseudonocardia</taxon>
    </lineage>
</organism>
<accession>A0ABS6UH47</accession>
<dbReference type="CDD" id="cd02440">
    <property type="entry name" value="AdoMet_MTases"/>
    <property type="match status" value="1"/>
</dbReference>
<evidence type="ECO:0000313" key="2">
    <source>
        <dbReference type="EMBL" id="MBW0131584.1"/>
    </source>
</evidence>
<reference evidence="2 3" key="1">
    <citation type="submission" date="2020-11" db="EMBL/GenBank/DDBJ databases">
        <title>Pseudonocardia abyssalis sp. nov. and Pseudonocardia oceani sp. nov., description and phylogenomic analysis of two novel actinomycetes isolated from the deep Southern Ocean.</title>
        <authorList>
            <person name="Parra J."/>
        </authorList>
    </citation>
    <scope>NUCLEOTIDE SEQUENCE [LARGE SCALE GENOMIC DNA]</scope>
    <source>
        <strain evidence="3">KRD185</strain>
    </source>
</reference>
<dbReference type="EMBL" id="JADQDF010000001">
    <property type="protein sequence ID" value="MBW0131584.1"/>
    <property type="molecule type" value="Genomic_DNA"/>
</dbReference>
<evidence type="ECO:0000313" key="3">
    <source>
        <dbReference type="Proteomes" id="UP000694300"/>
    </source>
</evidence>
<dbReference type="Proteomes" id="UP000694300">
    <property type="component" value="Unassembled WGS sequence"/>
</dbReference>
<dbReference type="InterPro" id="IPR052356">
    <property type="entry name" value="Thiol_S-MT"/>
</dbReference>
<sequence length="224" mass="23924">MTAREVPAVPTAPLTTRPGLGARLDAALYGPVLLLGEVRGMRRRRTALVGAARGRVLEIGAGTGLNLRHYPHDVDDLVLTEPDPGMAARLRHAVSRSGRRATVVEAGADALPAADGSVDTVVSTMVLCTVPDPLAALREISRVLAPGGRLLFCEHVLAADERTVRRQHLLAGAWARFASGCRCDRDLLTAIAGALDVDRVHEETWRGMPVLVHPLVVGSARPRR</sequence>
<keyword evidence="2" id="KW-0808">Transferase</keyword>
<name>A0ABS6UH47_9PSEU</name>
<evidence type="ECO:0000259" key="1">
    <source>
        <dbReference type="Pfam" id="PF08241"/>
    </source>
</evidence>
<proteinExistence type="predicted"/>
<dbReference type="InterPro" id="IPR013216">
    <property type="entry name" value="Methyltransf_11"/>
</dbReference>
<gene>
    <name evidence="2" type="ORF">I4I82_28445</name>
</gene>
<dbReference type="PANTHER" id="PTHR45036">
    <property type="entry name" value="METHYLTRANSFERASE LIKE 7B"/>
    <property type="match status" value="1"/>
</dbReference>
<dbReference type="GO" id="GO:0008168">
    <property type="term" value="F:methyltransferase activity"/>
    <property type="evidence" value="ECO:0007669"/>
    <property type="project" value="UniProtKB-KW"/>
</dbReference>
<dbReference type="PANTHER" id="PTHR45036:SF1">
    <property type="entry name" value="METHYLTRANSFERASE LIKE 7A"/>
    <property type="match status" value="1"/>
</dbReference>
<protein>
    <submittedName>
        <fullName evidence="2">Methyltransferase domain-containing protein</fullName>
    </submittedName>
</protein>
<keyword evidence="3" id="KW-1185">Reference proteome</keyword>
<dbReference type="RefSeq" id="WP_218591825.1">
    <property type="nucleotide sequence ID" value="NZ_JADQDF010000001.1"/>
</dbReference>